<organism evidence="4">
    <name type="scientific">Gongylonema pulchrum</name>
    <dbReference type="NCBI Taxonomy" id="637853"/>
    <lineage>
        <taxon>Eukaryota</taxon>
        <taxon>Metazoa</taxon>
        <taxon>Ecdysozoa</taxon>
        <taxon>Nematoda</taxon>
        <taxon>Chromadorea</taxon>
        <taxon>Rhabditida</taxon>
        <taxon>Spirurina</taxon>
        <taxon>Spiruromorpha</taxon>
        <taxon>Spiruroidea</taxon>
        <taxon>Gongylonematidae</taxon>
        <taxon>Gongylonema</taxon>
    </lineage>
</organism>
<dbReference type="EMBL" id="UYRT01100743">
    <property type="protein sequence ID" value="VDN42688.1"/>
    <property type="molecule type" value="Genomic_DNA"/>
</dbReference>
<proteinExistence type="predicted"/>
<gene>
    <name evidence="2" type="ORF">GPUH_LOCUS24323</name>
</gene>
<evidence type="ECO:0000313" key="3">
    <source>
        <dbReference type="Proteomes" id="UP000271098"/>
    </source>
</evidence>
<dbReference type="Proteomes" id="UP000271098">
    <property type="component" value="Unassembled WGS sequence"/>
</dbReference>
<evidence type="ECO:0000313" key="2">
    <source>
        <dbReference type="EMBL" id="VDN42688.1"/>
    </source>
</evidence>
<protein>
    <submittedName>
        <fullName evidence="2 4">Uncharacterized protein</fullName>
    </submittedName>
</protein>
<feature type="region of interest" description="Disordered" evidence="1">
    <location>
        <begin position="1"/>
        <end position="63"/>
    </location>
</feature>
<feature type="compositionally biased region" description="Basic and acidic residues" evidence="1">
    <location>
        <begin position="42"/>
        <end position="52"/>
    </location>
</feature>
<evidence type="ECO:0000313" key="4">
    <source>
        <dbReference type="WBParaSite" id="GPUH_0002435201-mRNA-1"/>
    </source>
</evidence>
<reference evidence="4" key="1">
    <citation type="submission" date="2016-06" db="UniProtKB">
        <authorList>
            <consortium name="WormBaseParasite"/>
        </authorList>
    </citation>
    <scope>IDENTIFICATION</scope>
</reference>
<name>A0A183ETN1_9BILA</name>
<dbReference type="WBParaSite" id="GPUH_0002435201-mRNA-1">
    <property type="protein sequence ID" value="GPUH_0002435201-mRNA-1"/>
    <property type="gene ID" value="GPUH_0002435201"/>
</dbReference>
<reference evidence="2 3" key="2">
    <citation type="submission" date="2018-11" db="EMBL/GenBank/DDBJ databases">
        <authorList>
            <consortium name="Pathogen Informatics"/>
        </authorList>
    </citation>
    <scope>NUCLEOTIDE SEQUENCE [LARGE SCALE GENOMIC DNA]</scope>
</reference>
<keyword evidence="3" id="KW-1185">Reference proteome</keyword>
<dbReference type="AlphaFoldDB" id="A0A183ETN1"/>
<feature type="compositionally biased region" description="Low complexity" evidence="1">
    <location>
        <begin position="14"/>
        <end position="26"/>
    </location>
</feature>
<sequence length="112" mass="11856">MNGTLSPDREIPPVTATTATVASAATNSQPEDTSALVSETTKLLDNHKKQDVESPVDVSIEKDPPKSAVAVKLVKTFTPPRENGENIGDYGISDSSVVSNVAVDDREQCSIM</sequence>
<accession>A0A183ETN1</accession>
<feature type="compositionally biased region" description="Polar residues" evidence="1">
    <location>
        <begin position="27"/>
        <end position="41"/>
    </location>
</feature>
<evidence type="ECO:0000256" key="1">
    <source>
        <dbReference type="SAM" id="MobiDB-lite"/>
    </source>
</evidence>